<feature type="signal peptide" evidence="2">
    <location>
        <begin position="1"/>
        <end position="21"/>
    </location>
</feature>
<feature type="chain" id="PRO_5042952618" evidence="2">
    <location>
        <begin position="22"/>
        <end position="186"/>
    </location>
</feature>
<dbReference type="AlphaFoldDB" id="A0AAN5CNH2"/>
<evidence type="ECO:0000256" key="2">
    <source>
        <dbReference type="SAM" id="SignalP"/>
    </source>
</evidence>
<feature type="region of interest" description="Disordered" evidence="1">
    <location>
        <begin position="114"/>
        <end position="138"/>
    </location>
</feature>
<protein>
    <submittedName>
        <fullName evidence="3">Uncharacterized protein</fullName>
    </submittedName>
</protein>
<gene>
    <name evidence="3" type="ORF">PMAYCL1PPCAC_17870</name>
</gene>
<comment type="caution">
    <text evidence="3">The sequence shown here is derived from an EMBL/GenBank/DDBJ whole genome shotgun (WGS) entry which is preliminary data.</text>
</comment>
<feature type="compositionally biased region" description="Pro residues" evidence="1">
    <location>
        <begin position="153"/>
        <end position="167"/>
    </location>
</feature>
<name>A0AAN5CNH2_9BILA</name>
<dbReference type="EMBL" id="BTRK01000004">
    <property type="protein sequence ID" value="GMR47675.1"/>
    <property type="molecule type" value="Genomic_DNA"/>
</dbReference>
<keyword evidence="4" id="KW-1185">Reference proteome</keyword>
<organism evidence="3 4">
    <name type="scientific">Pristionchus mayeri</name>
    <dbReference type="NCBI Taxonomy" id="1317129"/>
    <lineage>
        <taxon>Eukaryota</taxon>
        <taxon>Metazoa</taxon>
        <taxon>Ecdysozoa</taxon>
        <taxon>Nematoda</taxon>
        <taxon>Chromadorea</taxon>
        <taxon>Rhabditida</taxon>
        <taxon>Rhabditina</taxon>
        <taxon>Diplogasteromorpha</taxon>
        <taxon>Diplogasteroidea</taxon>
        <taxon>Neodiplogasteridae</taxon>
        <taxon>Pristionchus</taxon>
    </lineage>
</organism>
<feature type="non-terminal residue" evidence="3">
    <location>
        <position position="186"/>
    </location>
</feature>
<sequence length="186" mass="20420">SVHSLMISPLLFPLLISSIDCGLYSGSLDVYRNGNIDLRSGNGGEHVQLINGVGSSEWRRGEEGAVGGSYATSINYLSSQFADSSFDNRSQSACHPSSSSRPVALVINSYSDSQLEQSKLNEHDNHYSRPIKYRPPPNRIAPSENWYASLLPNPHPPTPPPPLPLPSISPLFTSSPYQPDMSKYRY</sequence>
<evidence type="ECO:0000313" key="4">
    <source>
        <dbReference type="Proteomes" id="UP001328107"/>
    </source>
</evidence>
<evidence type="ECO:0000313" key="3">
    <source>
        <dbReference type="EMBL" id="GMR47675.1"/>
    </source>
</evidence>
<proteinExistence type="predicted"/>
<accession>A0AAN5CNH2</accession>
<keyword evidence="2" id="KW-0732">Signal</keyword>
<evidence type="ECO:0000256" key="1">
    <source>
        <dbReference type="SAM" id="MobiDB-lite"/>
    </source>
</evidence>
<feature type="region of interest" description="Disordered" evidence="1">
    <location>
        <begin position="151"/>
        <end position="186"/>
    </location>
</feature>
<feature type="non-terminal residue" evidence="3">
    <location>
        <position position="1"/>
    </location>
</feature>
<reference evidence="4" key="1">
    <citation type="submission" date="2022-10" db="EMBL/GenBank/DDBJ databases">
        <title>Genome assembly of Pristionchus species.</title>
        <authorList>
            <person name="Yoshida K."/>
            <person name="Sommer R.J."/>
        </authorList>
    </citation>
    <scope>NUCLEOTIDE SEQUENCE [LARGE SCALE GENOMIC DNA]</scope>
    <source>
        <strain evidence="4">RS5460</strain>
    </source>
</reference>
<dbReference type="Proteomes" id="UP001328107">
    <property type="component" value="Unassembled WGS sequence"/>
</dbReference>